<keyword evidence="1" id="KW-0472">Membrane</keyword>
<organism evidence="2 3">
    <name type="scientific">Ancylostoma ceylanicum</name>
    <dbReference type="NCBI Taxonomy" id="53326"/>
    <lineage>
        <taxon>Eukaryota</taxon>
        <taxon>Metazoa</taxon>
        <taxon>Ecdysozoa</taxon>
        <taxon>Nematoda</taxon>
        <taxon>Chromadorea</taxon>
        <taxon>Rhabditida</taxon>
        <taxon>Rhabditina</taxon>
        <taxon>Rhabditomorpha</taxon>
        <taxon>Strongyloidea</taxon>
        <taxon>Ancylostomatidae</taxon>
        <taxon>Ancylostomatinae</taxon>
        <taxon>Ancylostoma</taxon>
    </lineage>
</organism>
<keyword evidence="1" id="KW-1133">Transmembrane helix</keyword>
<dbReference type="AlphaFoldDB" id="A0A016WJL8"/>
<dbReference type="EMBL" id="JARK01000233">
    <property type="protein sequence ID" value="EYC39999.1"/>
    <property type="molecule type" value="Genomic_DNA"/>
</dbReference>
<evidence type="ECO:0000256" key="1">
    <source>
        <dbReference type="SAM" id="Phobius"/>
    </source>
</evidence>
<keyword evidence="1" id="KW-0812">Transmembrane</keyword>
<sequence>MLLTVSVNGRTFFADKVLSWSPRYKRQLKRTAEHGATRPPCNTAARLLRGAGLSIGFFFQAAFSAFLFISAKIFTFATHFFEFVVADGTCN</sequence>
<proteinExistence type="predicted"/>
<accession>A0A016WJL8</accession>
<gene>
    <name evidence="2" type="primary">Acey_s0633.g892</name>
    <name evidence="2" type="ORF">Y032_0633g892</name>
</gene>
<evidence type="ECO:0000313" key="3">
    <source>
        <dbReference type="Proteomes" id="UP000024635"/>
    </source>
</evidence>
<dbReference type="Proteomes" id="UP000024635">
    <property type="component" value="Unassembled WGS sequence"/>
</dbReference>
<protein>
    <submittedName>
        <fullName evidence="2">Uncharacterized protein</fullName>
    </submittedName>
</protein>
<keyword evidence="3" id="KW-1185">Reference proteome</keyword>
<reference evidence="3" key="1">
    <citation type="journal article" date="2015" name="Nat. Genet.">
        <title>The genome and transcriptome of the zoonotic hookworm Ancylostoma ceylanicum identify infection-specific gene families.</title>
        <authorList>
            <person name="Schwarz E.M."/>
            <person name="Hu Y."/>
            <person name="Antoshechkin I."/>
            <person name="Miller M.M."/>
            <person name="Sternberg P.W."/>
            <person name="Aroian R.V."/>
        </authorList>
    </citation>
    <scope>NUCLEOTIDE SEQUENCE</scope>
    <source>
        <strain evidence="3">HY135</strain>
    </source>
</reference>
<evidence type="ECO:0000313" key="2">
    <source>
        <dbReference type="EMBL" id="EYC39999.1"/>
    </source>
</evidence>
<comment type="caution">
    <text evidence="2">The sequence shown here is derived from an EMBL/GenBank/DDBJ whole genome shotgun (WGS) entry which is preliminary data.</text>
</comment>
<feature type="transmembrane region" description="Helical" evidence="1">
    <location>
        <begin position="47"/>
        <end position="69"/>
    </location>
</feature>
<name>A0A016WJL8_9BILA</name>